<comment type="caution">
    <text evidence="1">The sequence shown here is derived from an EMBL/GenBank/DDBJ whole genome shotgun (WGS) entry which is preliminary data.</text>
</comment>
<dbReference type="RefSeq" id="WP_038265722.1">
    <property type="nucleotide sequence ID" value="NZ_FSRH01000017.1"/>
</dbReference>
<organism evidence="1 2">
    <name type="scientific">Peptoclostridium litorale DSM 5388</name>
    <dbReference type="NCBI Taxonomy" id="1121324"/>
    <lineage>
        <taxon>Bacteria</taxon>
        <taxon>Bacillati</taxon>
        <taxon>Bacillota</taxon>
        <taxon>Clostridia</taxon>
        <taxon>Peptostreptococcales</taxon>
        <taxon>Peptoclostridiaceae</taxon>
        <taxon>Peptoclostridium</taxon>
    </lineage>
</organism>
<dbReference type="OrthoDB" id="9931928at2"/>
<sequence>MTNDKFIDKVLSKTFWGSFLFLDGHGLNAENFEGIFYNGEYIDDEDELAVLRDWIIQAMKSKSVENIEDGDAIWKKYPIELLENGDVLDSSLIQTEPTHDIFFVIFLNDNTWEIQIEELDYEFEGEDLDSYDESVEDESIDIYVNPEEIEDDIEEIEEYDDEDDDIE</sequence>
<reference evidence="1 2" key="1">
    <citation type="submission" date="2014-03" db="EMBL/GenBank/DDBJ databases">
        <title>Genome sequence of Clostridium litorale W6, DSM 5388.</title>
        <authorList>
            <person name="Poehlein A."/>
            <person name="Jagirdar A."/>
            <person name="Khonsari B."/>
            <person name="Chibani C.M."/>
            <person name="Gutierrez Gutierrez D.A."/>
            <person name="Davydova E."/>
            <person name="Alghaithi H.S."/>
            <person name="Nair K.P."/>
            <person name="Dhamotharan K."/>
            <person name="Chandran L."/>
            <person name="G W."/>
            <person name="Daniel R."/>
        </authorList>
    </citation>
    <scope>NUCLEOTIDE SEQUENCE [LARGE SCALE GENOMIC DNA]</scope>
    <source>
        <strain evidence="1 2">W6</strain>
    </source>
</reference>
<name>A0A069RKF0_PEPLI</name>
<keyword evidence="2" id="KW-1185">Reference proteome</keyword>
<protein>
    <submittedName>
        <fullName evidence="1">Uncharacterized protein</fullName>
    </submittedName>
</protein>
<proteinExistence type="predicted"/>
<dbReference type="Proteomes" id="UP000027946">
    <property type="component" value="Unassembled WGS sequence"/>
</dbReference>
<evidence type="ECO:0000313" key="1">
    <source>
        <dbReference type="EMBL" id="KDR94687.1"/>
    </source>
</evidence>
<dbReference type="EMBL" id="JJMM01000013">
    <property type="protein sequence ID" value="KDR94687.1"/>
    <property type="molecule type" value="Genomic_DNA"/>
</dbReference>
<dbReference type="AlphaFoldDB" id="A0A069RKF0"/>
<evidence type="ECO:0000313" key="2">
    <source>
        <dbReference type="Proteomes" id="UP000027946"/>
    </source>
</evidence>
<dbReference type="eggNOG" id="ENOG5033WN7">
    <property type="taxonomic scope" value="Bacteria"/>
</dbReference>
<gene>
    <name evidence="1" type="ORF">CLIT_13c00090</name>
</gene>
<accession>A0A069RKF0</accession>